<evidence type="ECO:0000313" key="1">
    <source>
        <dbReference type="EMBL" id="ETX01286.1"/>
    </source>
</evidence>
<dbReference type="PANTHER" id="PTHR33988:SF2">
    <property type="entry name" value="ENDORIBONUCLEASE MAZF"/>
    <property type="match status" value="1"/>
</dbReference>
<dbReference type="PANTHER" id="PTHR33988">
    <property type="entry name" value="ENDORIBONUCLEASE MAZF-RELATED"/>
    <property type="match status" value="1"/>
</dbReference>
<comment type="caution">
    <text evidence="1">The sequence shown here is derived from an EMBL/GenBank/DDBJ whole genome shotgun (WGS) entry which is preliminary data.</text>
</comment>
<keyword evidence="2" id="KW-1185">Reference proteome</keyword>
<reference evidence="1 2" key="1">
    <citation type="journal article" date="2014" name="Nature">
        <title>An environmental bacterial taxon with a large and distinct metabolic repertoire.</title>
        <authorList>
            <person name="Wilson M.C."/>
            <person name="Mori T."/>
            <person name="Ruckert C."/>
            <person name="Uria A.R."/>
            <person name="Helf M.J."/>
            <person name="Takada K."/>
            <person name="Gernert C."/>
            <person name="Steffens U.A."/>
            <person name="Heycke N."/>
            <person name="Schmitt S."/>
            <person name="Rinke C."/>
            <person name="Helfrich E.J."/>
            <person name="Brachmann A.O."/>
            <person name="Gurgui C."/>
            <person name="Wakimoto T."/>
            <person name="Kracht M."/>
            <person name="Crusemann M."/>
            <person name="Hentschel U."/>
            <person name="Abe I."/>
            <person name="Matsunaga S."/>
            <person name="Kalinowski J."/>
            <person name="Takeyama H."/>
            <person name="Piel J."/>
        </authorList>
    </citation>
    <scope>NUCLEOTIDE SEQUENCE [LARGE SCALE GENOMIC DNA]</scope>
    <source>
        <strain evidence="2">TSY1</strain>
    </source>
</reference>
<accession>W4LUC4</accession>
<dbReference type="AlphaFoldDB" id="W4LUC4"/>
<gene>
    <name evidence="1" type="ORF">ETSY1_07920</name>
</gene>
<evidence type="ECO:0000313" key="2">
    <source>
        <dbReference type="Proteomes" id="UP000019141"/>
    </source>
</evidence>
<dbReference type="Pfam" id="PF02452">
    <property type="entry name" value="PemK_toxin"/>
    <property type="match status" value="1"/>
</dbReference>
<dbReference type="Gene3D" id="2.30.30.110">
    <property type="match status" value="1"/>
</dbReference>
<dbReference type="GO" id="GO:0004521">
    <property type="term" value="F:RNA endonuclease activity"/>
    <property type="evidence" value="ECO:0007669"/>
    <property type="project" value="TreeGrafter"/>
</dbReference>
<dbReference type="GO" id="GO:0016075">
    <property type="term" value="P:rRNA catabolic process"/>
    <property type="evidence" value="ECO:0007669"/>
    <property type="project" value="TreeGrafter"/>
</dbReference>
<dbReference type="EMBL" id="AZHW01000249">
    <property type="protein sequence ID" value="ETX01286.1"/>
    <property type="molecule type" value="Genomic_DNA"/>
</dbReference>
<name>W4LUC4_ENTF1</name>
<dbReference type="Proteomes" id="UP000019141">
    <property type="component" value="Unassembled WGS sequence"/>
</dbReference>
<dbReference type="InterPro" id="IPR003477">
    <property type="entry name" value="PemK-like"/>
</dbReference>
<proteinExistence type="predicted"/>
<dbReference type="GO" id="GO:0006402">
    <property type="term" value="P:mRNA catabolic process"/>
    <property type="evidence" value="ECO:0007669"/>
    <property type="project" value="TreeGrafter"/>
</dbReference>
<protein>
    <submittedName>
        <fullName evidence="1">Uncharacterized protein</fullName>
    </submittedName>
</protein>
<dbReference type="SUPFAM" id="SSF50118">
    <property type="entry name" value="Cell growth inhibitor/plasmid maintenance toxic component"/>
    <property type="match status" value="1"/>
</dbReference>
<dbReference type="HOGENOM" id="CLU_121823_6_3_7"/>
<dbReference type="InterPro" id="IPR011067">
    <property type="entry name" value="Plasmid_toxin/cell-grow_inhib"/>
</dbReference>
<organism evidence="1 2">
    <name type="scientific">Entotheonella factor</name>
    <dbReference type="NCBI Taxonomy" id="1429438"/>
    <lineage>
        <taxon>Bacteria</taxon>
        <taxon>Pseudomonadati</taxon>
        <taxon>Nitrospinota/Tectimicrobiota group</taxon>
        <taxon>Candidatus Tectimicrobiota</taxon>
        <taxon>Candidatus Entotheonellia</taxon>
        <taxon>Candidatus Entotheonellales</taxon>
        <taxon>Candidatus Entotheonellaceae</taxon>
        <taxon>Candidatus Entotheonella</taxon>
    </lineage>
</organism>
<sequence>MTPPNPNYNRGDVILVLYPNSDLRTAKTRPALIVQADNLQTDLPQVVVAMITSRVFRANHPSRVLVELSTPIGQLSGLLADSVVMTDNLATIAEAAIERVIGTLPMADINKALRHTLKL</sequence>
<dbReference type="GO" id="GO:0003677">
    <property type="term" value="F:DNA binding"/>
    <property type="evidence" value="ECO:0007669"/>
    <property type="project" value="InterPro"/>
</dbReference>